<protein>
    <recommendedName>
        <fullName evidence="5">NAD(P)-binding protein</fullName>
    </recommendedName>
</protein>
<dbReference type="InterPro" id="IPR002347">
    <property type="entry name" value="SDR_fam"/>
</dbReference>
<dbReference type="PANTHER" id="PTHR42760">
    <property type="entry name" value="SHORT-CHAIN DEHYDROGENASES/REDUCTASES FAMILY MEMBER"/>
    <property type="match status" value="1"/>
</dbReference>
<dbReference type="Gene3D" id="3.40.50.720">
    <property type="entry name" value="NAD(P)-binding Rossmann-like Domain"/>
    <property type="match status" value="1"/>
</dbReference>
<sequence length="281" mass="29446">MAGVPGLLSGKVSIITGASSGLGRAMALAFSMHGATVVCADLDASSKGRHQPTSELIGGRGAQSLFVPTDVTKARSVKDLVKTAADKFGRVDVLSWPTLLECMVNNAGVAPEVSNPRPVNETSEEVFNSTWQVNVRGVFLGCKYAGEQMLDQSKLPGHHNAGSIINISSVLGVVGLSGTPAYAASKGAVVALTHTVAMDFAPHGIHCNSILPGFTRTPMTAWMIEDHEVEKTLIGCHLLQRIGEPEEIANAAIFLASHYSKGIAGVDLPVDGGLRAQLRLK</sequence>
<keyword evidence="4" id="KW-1185">Reference proteome</keyword>
<gene>
    <name evidence="3" type="ORF">BDW59DRAFT_172830</name>
</gene>
<dbReference type="EMBL" id="JBFXLS010000043">
    <property type="protein sequence ID" value="KAL2824469.1"/>
    <property type="molecule type" value="Genomic_DNA"/>
</dbReference>
<dbReference type="PROSITE" id="PS00061">
    <property type="entry name" value="ADH_SHORT"/>
    <property type="match status" value="1"/>
</dbReference>
<evidence type="ECO:0000256" key="1">
    <source>
        <dbReference type="ARBA" id="ARBA00006484"/>
    </source>
</evidence>
<dbReference type="Pfam" id="PF13561">
    <property type="entry name" value="adh_short_C2"/>
    <property type="match status" value="1"/>
</dbReference>
<dbReference type="Proteomes" id="UP001610335">
    <property type="component" value="Unassembled WGS sequence"/>
</dbReference>
<evidence type="ECO:0000313" key="3">
    <source>
        <dbReference type="EMBL" id="KAL2824469.1"/>
    </source>
</evidence>
<organism evidence="3 4">
    <name type="scientific">Aspergillus cavernicola</name>
    <dbReference type="NCBI Taxonomy" id="176166"/>
    <lineage>
        <taxon>Eukaryota</taxon>
        <taxon>Fungi</taxon>
        <taxon>Dikarya</taxon>
        <taxon>Ascomycota</taxon>
        <taxon>Pezizomycotina</taxon>
        <taxon>Eurotiomycetes</taxon>
        <taxon>Eurotiomycetidae</taxon>
        <taxon>Eurotiales</taxon>
        <taxon>Aspergillaceae</taxon>
        <taxon>Aspergillus</taxon>
        <taxon>Aspergillus subgen. Nidulantes</taxon>
    </lineage>
</organism>
<comment type="similarity">
    <text evidence="1">Belongs to the short-chain dehydrogenases/reductases (SDR) family.</text>
</comment>
<evidence type="ECO:0000256" key="2">
    <source>
        <dbReference type="ARBA" id="ARBA00022857"/>
    </source>
</evidence>
<dbReference type="PRINTS" id="PR00081">
    <property type="entry name" value="GDHRDH"/>
</dbReference>
<evidence type="ECO:0000313" key="4">
    <source>
        <dbReference type="Proteomes" id="UP001610335"/>
    </source>
</evidence>
<dbReference type="SUPFAM" id="SSF51735">
    <property type="entry name" value="NAD(P)-binding Rossmann-fold domains"/>
    <property type="match status" value="1"/>
</dbReference>
<dbReference type="CDD" id="cd05233">
    <property type="entry name" value="SDR_c"/>
    <property type="match status" value="1"/>
</dbReference>
<dbReference type="InterPro" id="IPR036291">
    <property type="entry name" value="NAD(P)-bd_dom_sf"/>
</dbReference>
<dbReference type="PANTHER" id="PTHR42760:SF124">
    <property type="entry name" value="SHORT-CHAIN DEHYDROGENASE_REDUCTASE"/>
    <property type="match status" value="1"/>
</dbReference>
<dbReference type="InterPro" id="IPR020904">
    <property type="entry name" value="Sc_DH/Rdtase_CS"/>
</dbReference>
<keyword evidence="2" id="KW-0521">NADP</keyword>
<name>A0ABR4I9P3_9EURO</name>
<reference evidence="3 4" key="1">
    <citation type="submission" date="2024-07" db="EMBL/GenBank/DDBJ databases">
        <title>Section-level genome sequencing and comparative genomics of Aspergillus sections Usti and Cavernicolus.</title>
        <authorList>
            <consortium name="Lawrence Berkeley National Laboratory"/>
            <person name="Nybo J.L."/>
            <person name="Vesth T.C."/>
            <person name="Theobald S."/>
            <person name="Frisvad J.C."/>
            <person name="Larsen T.O."/>
            <person name="Kjaerboelling I."/>
            <person name="Rothschild-Mancinelli K."/>
            <person name="Lyhne E.K."/>
            <person name="Kogle M.E."/>
            <person name="Barry K."/>
            <person name="Clum A."/>
            <person name="Na H."/>
            <person name="Ledsgaard L."/>
            <person name="Lin J."/>
            <person name="Lipzen A."/>
            <person name="Kuo A."/>
            <person name="Riley R."/>
            <person name="Mondo S."/>
            <person name="LaButti K."/>
            <person name="Haridas S."/>
            <person name="Pangalinan J."/>
            <person name="Salamov A.A."/>
            <person name="Simmons B.A."/>
            <person name="Magnuson J.K."/>
            <person name="Chen J."/>
            <person name="Drula E."/>
            <person name="Henrissat B."/>
            <person name="Wiebenga A."/>
            <person name="Lubbers R.J."/>
            <person name="Gomes A.C."/>
            <person name="Makela M.R."/>
            <person name="Stajich J."/>
            <person name="Grigoriev I.V."/>
            <person name="Mortensen U.H."/>
            <person name="De vries R.P."/>
            <person name="Baker S.E."/>
            <person name="Andersen M.R."/>
        </authorList>
    </citation>
    <scope>NUCLEOTIDE SEQUENCE [LARGE SCALE GENOMIC DNA]</scope>
    <source>
        <strain evidence="3 4">CBS 600.67</strain>
    </source>
</reference>
<proteinExistence type="inferred from homology"/>
<evidence type="ECO:0008006" key="5">
    <source>
        <dbReference type="Google" id="ProtNLM"/>
    </source>
</evidence>
<accession>A0ABR4I9P3</accession>
<dbReference type="PRINTS" id="PR00080">
    <property type="entry name" value="SDRFAMILY"/>
</dbReference>
<comment type="caution">
    <text evidence="3">The sequence shown here is derived from an EMBL/GenBank/DDBJ whole genome shotgun (WGS) entry which is preliminary data.</text>
</comment>